<dbReference type="Pfam" id="PF00206">
    <property type="entry name" value="Lyase_1"/>
    <property type="match status" value="1"/>
</dbReference>
<dbReference type="PRINTS" id="PR00149">
    <property type="entry name" value="FUMRATELYASE"/>
</dbReference>
<dbReference type="RefSeq" id="WP_183644584.1">
    <property type="nucleotide sequence ID" value="NZ_BAAAXX010000047.1"/>
</dbReference>
<feature type="domain" description="Fumarate lyase N-terminal" evidence="2">
    <location>
        <begin position="18"/>
        <end position="338"/>
    </location>
</feature>
<dbReference type="PANTHER" id="PTHR42696">
    <property type="entry name" value="ASPARTATE AMMONIA-LYASE"/>
    <property type="match status" value="1"/>
</dbReference>
<proteinExistence type="predicted"/>
<keyword evidence="1 3" id="KW-0456">Lyase</keyword>
<evidence type="ECO:0000256" key="1">
    <source>
        <dbReference type="ARBA" id="ARBA00023239"/>
    </source>
</evidence>
<comment type="caution">
    <text evidence="3">The sequence shown here is derived from an EMBL/GenBank/DDBJ whole genome shotgun (WGS) entry which is preliminary data.</text>
</comment>
<dbReference type="AlphaFoldDB" id="A0A7W5V4D8"/>
<organism evidence="3 4">
    <name type="scientific">Nonomuraea dietziae</name>
    <dbReference type="NCBI Taxonomy" id="65515"/>
    <lineage>
        <taxon>Bacteria</taxon>
        <taxon>Bacillati</taxon>
        <taxon>Actinomycetota</taxon>
        <taxon>Actinomycetes</taxon>
        <taxon>Streptosporangiales</taxon>
        <taxon>Streptosporangiaceae</taxon>
        <taxon>Nonomuraea</taxon>
    </lineage>
</organism>
<gene>
    <name evidence="3" type="ORF">FHR33_001219</name>
</gene>
<dbReference type="InterPro" id="IPR022761">
    <property type="entry name" value="Fumarate_lyase_N"/>
</dbReference>
<dbReference type="InterPro" id="IPR008948">
    <property type="entry name" value="L-Aspartase-like"/>
</dbReference>
<dbReference type="SUPFAM" id="SSF48557">
    <property type="entry name" value="L-aspartase-like"/>
    <property type="match status" value="1"/>
</dbReference>
<dbReference type="GeneID" id="95387787"/>
<dbReference type="InterPro" id="IPR024083">
    <property type="entry name" value="Fumarase/histidase_N"/>
</dbReference>
<name>A0A7W5V4D8_9ACTN</name>
<protein>
    <submittedName>
        <fullName evidence="3">Aspartate ammonia-lyase</fullName>
        <ecNumber evidence="3">4.3.1.1</ecNumber>
    </submittedName>
</protein>
<evidence type="ECO:0000313" key="4">
    <source>
        <dbReference type="Proteomes" id="UP000579945"/>
    </source>
</evidence>
<reference evidence="3 4" key="1">
    <citation type="submission" date="2020-08" db="EMBL/GenBank/DDBJ databases">
        <title>Sequencing the genomes of 1000 actinobacteria strains.</title>
        <authorList>
            <person name="Klenk H.-P."/>
        </authorList>
    </citation>
    <scope>NUCLEOTIDE SEQUENCE [LARGE SCALE GENOMIC DNA]</scope>
    <source>
        <strain evidence="3 4">DSM 44320</strain>
    </source>
</reference>
<dbReference type="PANTHER" id="PTHR42696:SF2">
    <property type="entry name" value="ASPARTATE AMMONIA-LYASE"/>
    <property type="match status" value="1"/>
</dbReference>
<dbReference type="InterPro" id="IPR020557">
    <property type="entry name" value="Fumarate_lyase_CS"/>
</dbReference>
<accession>A0A7W5V4D8</accession>
<evidence type="ECO:0000313" key="3">
    <source>
        <dbReference type="EMBL" id="MBB3725359.1"/>
    </source>
</evidence>
<dbReference type="EMBL" id="JACIBV010000001">
    <property type="protein sequence ID" value="MBB3725359.1"/>
    <property type="molecule type" value="Genomic_DNA"/>
</dbReference>
<dbReference type="GO" id="GO:0006531">
    <property type="term" value="P:aspartate metabolic process"/>
    <property type="evidence" value="ECO:0007669"/>
    <property type="project" value="TreeGrafter"/>
</dbReference>
<dbReference type="Gene3D" id="1.10.275.10">
    <property type="entry name" value="Fumarase/aspartase (N-terminal domain)"/>
    <property type="match status" value="1"/>
</dbReference>
<dbReference type="GO" id="GO:0008797">
    <property type="term" value="F:aspartate ammonia-lyase activity"/>
    <property type="evidence" value="ECO:0007669"/>
    <property type="project" value="UniProtKB-EC"/>
</dbReference>
<dbReference type="EC" id="4.3.1.1" evidence="3"/>
<dbReference type="InterPro" id="IPR000362">
    <property type="entry name" value="Fumarate_lyase_fam"/>
</dbReference>
<keyword evidence="4" id="KW-1185">Reference proteome</keyword>
<dbReference type="Gene3D" id="1.20.200.10">
    <property type="entry name" value="Fumarase/aspartase (Central domain)"/>
    <property type="match status" value="1"/>
</dbReference>
<dbReference type="Proteomes" id="UP000579945">
    <property type="component" value="Unassembled WGS sequence"/>
</dbReference>
<sequence>MDQIRVEHDLLGEIMLSSKDLFGIHTARASENFRLGGESLRQFPALLTALALVKSAAAWTNVKLGVLPAEIGHAVMTAAREVAGGGLHEHFPLELVQGGGGTSTNMNMNEVLASRATALLEGAVRVDPHDHVNRSQSTNDVMPTALNLAVLTTARETVRSLRGLAESLERKAGQYRSLERLGRTCLQDAVPVPAALVHQGQAASVLSAARVLESAAGELRRMPLGATAIGTGLGAPPGYRELALRRLAEETELDLEPVANLSEGISSLEGLASVADAMARAGRVLARIASDLRILASGPIGGFGEVRLPPVQAGSSIMPGKVNPVIPELVMQVSFQLEGGAHIVHLACSAGELEVTPMGPVVTAELLRGLRRLDLVAGLFATRCVDGLTWNEEAVRANLRGSLQEAVESAVEHGHTYAVNHFPLEPAEGRT</sequence>
<evidence type="ECO:0000259" key="2">
    <source>
        <dbReference type="Pfam" id="PF00206"/>
    </source>
</evidence>
<dbReference type="GO" id="GO:0005829">
    <property type="term" value="C:cytosol"/>
    <property type="evidence" value="ECO:0007669"/>
    <property type="project" value="TreeGrafter"/>
</dbReference>
<dbReference type="PROSITE" id="PS00163">
    <property type="entry name" value="FUMARATE_LYASES"/>
    <property type="match status" value="1"/>
</dbReference>
<dbReference type="InterPro" id="IPR051546">
    <property type="entry name" value="Aspartate_Ammonia-Lyase"/>
</dbReference>